<organism evidence="6 7">
    <name type="scientific">Meloidogyne hapla</name>
    <name type="common">Root-knot nematode worm</name>
    <dbReference type="NCBI Taxonomy" id="6305"/>
    <lineage>
        <taxon>Eukaryota</taxon>
        <taxon>Metazoa</taxon>
        <taxon>Ecdysozoa</taxon>
        <taxon>Nematoda</taxon>
        <taxon>Chromadorea</taxon>
        <taxon>Rhabditida</taxon>
        <taxon>Tylenchina</taxon>
        <taxon>Tylenchomorpha</taxon>
        <taxon>Tylenchoidea</taxon>
        <taxon>Meloidogynidae</taxon>
        <taxon>Meloidogyninae</taxon>
        <taxon>Meloidogyne</taxon>
    </lineage>
</organism>
<evidence type="ECO:0000259" key="5">
    <source>
        <dbReference type="Pfam" id="PF02892"/>
    </source>
</evidence>
<evidence type="ECO:0000313" key="6">
    <source>
        <dbReference type="Proteomes" id="UP000095281"/>
    </source>
</evidence>
<feature type="region of interest" description="Disordered" evidence="4">
    <location>
        <begin position="1"/>
        <end position="30"/>
    </location>
</feature>
<protein>
    <submittedName>
        <fullName evidence="7">BED-type domain-containing protein</fullName>
    </submittedName>
</protein>
<dbReference type="Pfam" id="PF02892">
    <property type="entry name" value="zf-BED"/>
    <property type="match status" value="1"/>
</dbReference>
<dbReference type="AlphaFoldDB" id="A0A1I8BUV5"/>
<dbReference type="GO" id="GO:0003677">
    <property type="term" value="F:DNA binding"/>
    <property type="evidence" value="ECO:0007669"/>
    <property type="project" value="InterPro"/>
</dbReference>
<reference evidence="7" key="1">
    <citation type="submission" date="2016-11" db="UniProtKB">
        <authorList>
            <consortium name="WormBaseParasite"/>
        </authorList>
    </citation>
    <scope>IDENTIFICATION</scope>
</reference>
<dbReference type="Proteomes" id="UP000095281">
    <property type="component" value="Unplaced"/>
</dbReference>
<evidence type="ECO:0000256" key="2">
    <source>
        <dbReference type="ARBA" id="ARBA00022771"/>
    </source>
</evidence>
<sequence length="263" mass="29105">MQTANQQNNSSLTPLSDPGSASSSSSTQIQQNCLNENIGQQHSLNYPPHQIQYLLANLLARNSAASNPNLAAIVANMQLTNLPPPPDLRLTPAFNLAALQLLLRNAAASNNQINTSGLLLRQHGNSANIVGYPQIKEENVSTGTDSLERHLHQQQILYGDKCEDEEKFLVDPSIVMEEDEEDEEEGQEEVNENIVKTQQEHQLENIKTTQQQTPVQQRRPRVGGSSAKTAEVWRFFSERPNGEKAATCSICQKTIKATNSRQI</sequence>
<evidence type="ECO:0000256" key="3">
    <source>
        <dbReference type="ARBA" id="ARBA00022833"/>
    </source>
</evidence>
<feature type="region of interest" description="Disordered" evidence="4">
    <location>
        <begin position="204"/>
        <end position="227"/>
    </location>
</feature>
<dbReference type="InterPro" id="IPR003656">
    <property type="entry name" value="Znf_BED"/>
</dbReference>
<accession>A0A1I8BUV5</accession>
<feature type="domain" description="BED-type" evidence="5">
    <location>
        <begin position="231"/>
        <end position="259"/>
    </location>
</feature>
<keyword evidence="1" id="KW-0479">Metal-binding</keyword>
<name>A0A1I8BUV5_MELHA</name>
<keyword evidence="2" id="KW-0863">Zinc-finger</keyword>
<feature type="compositionally biased region" description="Low complexity" evidence="4">
    <location>
        <begin position="208"/>
        <end position="217"/>
    </location>
</feature>
<dbReference type="WBParaSite" id="MhA1_Contig637.frz3.gene2">
    <property type="protein sequence ID" value="MhA1_Contig637.frz3.gene2"/>
    <property type="gene ID" value="MhA1_Contig637.frz3.gene2"/>
</dbReference>
<proteinExistence type="predicted"/>
<evidence type="ECO:0000256" key="4">
    <source>
        <dbReference type="SAM" id="MobiDB-lite"/>
    </source>
</evidence>
<dbReference type="GO" id="GO:0008270">
    <property type="term" value="F:zinc ion binding"/>
    <property type="evidence" value="ECO:0007669"/>
    <property type="project" value="UniProtKB-KW"/>
</dbReference>
<evidence type="ECO:0000313" key="7">
    <source>
        <dbReference type="WBParaSite" id="MhA1_Contig637.frz3.gene2"/>
    </source>
</evidence>
<feature type="compositionally biased region" description="Polar residues" evidence="4">
    <location>
        <begin position="1"/>
        <end position="14"/>
    </location>
</feature>
<keyword evidence="6" id="KW-1185">Reference proteome</keyword>
<evidence type="ECO:0000256" key="1">
    <source>
        <dbReference type="ARBA" id="ARBA00022723"/>
    </source>
</evidence>
<keyword evidence="3" id="KW-0862">Zinc</keyword>